<proteinExistence type="inferred from homology"/>
<keyword evidence="2" id="KW-0711">Selenium</keyword>
<reference evidence="3" key="1">
    <citation type="submission" date="2020-10" db="EMBL/GenBank/DDBJ databases">
        <authorList>
            <person name="Han B."/>
            <person name="Lu T."/>
            <person name="Zhao Q."/>
            <person name="Huang X."/>
            <person name="Zhao Y."/>
        </authorList>
    </citation>
    <scope>NUCLEOTIDE SEQUENCE</scope>
</reference>
<accession>A0A811NLR9</accession>
<sequence length="390" mass="43086">MGPGARHATGGHGEGAQEKLVYVTCVYNGFSCHGDPSAKRRFLILPSLLSGRVYVVDTATDPRAPSLHKVVESEDIAEKTGLGFPHTSHCLASGDIMISCLGDKEGNAAGNGFLLLDSEFNVKGHWEKPGHSPLFGYDFWYQPRHKTMISSSWGAPAAFRTGFNLQHVQDGLYGRHLHVYDWPGGELKQTLNLGDTGLLPLEVRFLHDPSKDTGYVGCALTSNMVRFFKTTDGSWSHEVAISVKTLKVRNWILPEMPGLITDFVISLDDRYLYLVNWLHGDIRQYNIEDPAKPFLAGQVWVGGLLQKGSDVVYVTDDGQEEQYNVPQVKFFGDDLVKKGSHMLQIDVDTEKGGLAINPNFFVDFGTEPDGPALAHEMRYPGGDCTSDIWI</sequence>
<gene>
    <name evidence="3" type="ORF">NCGR_LOCUS18427</name>
</gene>
<dbReference type="SUPFAM" id="SSF75011">
    <property type="entry name" value="3-carboxy-cis,cis-mucoante lactonizing enzyme"/>
    <property type="match status" value="1"/>
</dbReference>
<comment type="similarity">
    <text evidence="1">Belongs to the selenium-binding protein family.</text>
</comment>
<evidence type="ECO:0000256" key="2">
    <source>
        <dbReference type="ARBA" id="ARBA00023266"/>
    </source>
</evidence>
<evidence type="ECO:0008006" key="5">
    <source>
        <dbReference type="Google" id="ProtNLM"/>
    </source>
</evidence>
<keyword evidence="4" id="KW-1185">Reference proteome</keyword>
<dbReference type="Pfam" id="PF05694">
    <property type="entry name" value="SBP56"/>
    <property type="match status" value="1"/>
</dbReference>
<evidence type="ECO:0000313" key="3">
    <source>
        <dbReference type="EMBL" id="CAD6226664.1"/>
    </source>
</evidence>
<dbReference type="Proteomes" id="UP000604825">
    <property type="component" value="Unassembled WGS sequence"/>
</dbReference>
<organism evidence="3 4">
    <name type="scientific">Miscanthus lutarioriparius</name>
    <dbReference type="NCBI Taxonomy" id="422564"/>
    <lineage>
        <taxon>Eukaryota</taxon>
        <taxon>Viridiplantae</taxon>
        <taxon>Streptophyta</taxon>
        <taxon>Embryophyta</taxon>
        <taxon>Tracheophyta</taxon>
        <taxon>Spermatophyta</taxon>
        <taxon>Magnoliopsida</taxon>
        <taxon>Liliopsida</taxon>
        <taxon>Poales</taxon>
        <taxon>Poaceae</taxon>
        <taxon>PACMAD clade</taxon>
        <taxon>Panicoideae</taxon>
        <taxon>Andropogonodae</taxon>
        <taxon>Andropogoneae</taxon>
        <taxon>Saccharinae</taxon>
        <taxon>Miscanthus</taxon>
    </lineage>
</organism>
<comment type="caution">
    <text evidence="3">The sequence shown here is derived from an EMBL/GenBank/DDBJ whole genome shotgun (WGS) entry which is preliminary data.</text>
</comment>
<protein>
    <recommendedName>
        <fullName evidence="5">Methanethiol oxidase</fullName>
    </recommendedName>
</protein>
<dbReference type="PANTHER" id="PTHR23300">
    <property type="entry name" value="METHANETHIOL OXIDASE"/>
    <property type="match status" value="1"/>
</dbReference>
<evidence type="ECO:0000256" key="1">
    <source>
        <dbReference type="ARBA" id="ARBA00005606"/>
    </source>
</evidence>
<dbReference type="InterPro" id="IPR008826">
    <property type="entry name" value="Se-bd"/>
</dbReference>
<dbReference type="GO" id="GO:0008430">
    <property type="term" value="F:selenium binding"/>
    <property type="evidence" value="ECO:0007669"/>
    <property type="project" value="InterPro"/>
</dbReference>
<dbReference type="PANTHER" id="PTHR23300:SF0">
    <property type="entry name" value="METHANETHIOL OXIDASE"/>
    <property type="match status" value="1"/>
</dbReference>
<dbReference type="EMBL" id="CAJGYO010000004">
    <property type="protein sequence ID" value="CAD6226664.1"/>
    <property type="molecule type" value="Genomic_DNA"/>
</dbReference>
<name>A0A811NLR9_9POAL</name>
<dbReference type="OrthoDB" id="10252446at2759"/>
<dbReference type="AlphaFoldDB" id="A0A811NLR9"/>
<evidence type="ECO:0000313" key="4">
    <source>
        <dbReference type="Proteomes" id="UP000604825"/>
    </source>
</evidence>